<feature type="domain" description="ABC-three component systems C-terminal" evidence="1">
    <location>
        <begin position="262"/>
        <end position="389"/>
    </location>
</feature>
<dbReference type="AlphaFoldDB" id="A0A6L9Y2J1"/>
<comment type="caution">
    <text evidence="2">The sequence shown here is derived from an EMBL/GenBank/DDBJ whole genome shotgun (WGS) entry which is preliminary data.</text>
</comment>
<gene>
    <name evidence="2" type="ORF">G3T36_18510</name>
</gene>
<accession>A0A6L9Y2J1</accession>
<sequence length="399" mass="44982">MAQFDASASAVGFMHQIRWGLLELLRASRRDPTLRLSLETYDDVSLLTADGSVETAQQLKHHGSPSPLTDGNKDLWSTLRVWLETPALKDPRGPELLLLTTSEIPDDTAAALISVTNRVEQIASAKLTDAATTLKAEATEKGRRAWLDATDAERLGLLKRVRIIGNSPSINDVDNLVRAELYTNVRAEHLDSFLEQLWGWWLEMSVRLLTTEKGKGKTVSASQLSAKMQSLRDKYVDGMLPLDPAYESFGEEELSVHRDKAFVKQMTWVGISTTGRNMRKALLDYHRAFAQTAKWADDGDLLDGELTTYEKRLVEEWEIQFENMIDQLALSGQDTETARIQAGRDLFNRLYDMQEVVIRPTFTEPFLTNGMRHLIADKGDLGWHPEFREKIRELVGAPA</sequence>
<proteinExistence type="predicted"/>
<evidence type="ECO:0000259" key="1">
    <source>
        <dbReference type="Pfam" id="PF20283"/>
    </source>
</evidence>
<dbReference type="EMBL" id="JAAGWY010000005">
    <property type="protein sequence ID" value="NEN07853.1"/>
    <property type="molecule type" value="Genomic_DNA"/>
</dbReference>
<evidence type="ECO:0000313" key="2">
    <source>
        <dbReference type="EMBL" id="NEN07853.1"/>
    </source>
</evidence>
<evidence type="ECO:0000313" key="3">
    <source>
        <dbReference type="Proteomes" id="UP000474967"/>
    </source>
</evidence>
<name>A0A6L9Y2J1_9MICO</name>
<dbReference type="Pfam" id="PF20283">
    <property type="entry name" value="CTD7"/>
    <property type="match status" value="1"/>
</dbReference>
<organism evidence="2 3">
    <name type="scientific">Leifsonia tongyongensis</name>
    <dbReference type="NCBI Taxonomy" id="1268043"/>
    <lineage>
        <taxon>Bacteria</taxon>
        <taxon>Bacillati</taxon>
        <taxon>Actinomycetota</taxon>
        <taxon>Actinomycetes</taxon>
        <taxon>Micrococcales</taxon>
        <taxon>Microbacteriaceae</taxon>
        <taxon>Leifsonia</taxon>
    </lineage>
</organism>
<dbReference type="Proteomes" id="UP000474967">
    <property type="component" value="Unassembled WGS sequence"/>
</dbReference>
<reference evidence="2 3" key="1">
    <citation type="journal article" date="2014" name="J. Microbiol.">
        <title>Diaminobutyricibacter tongyongensis gen. nov., sp. nov. and Homoserinibacter gongjuensis gen. nov., sp. nov. belong to the family Microbacteriaceae.</title>
        <authorList>
            <person name="Kim S.J."/>
            <person name="Ahn J.H."/>
            <person name="Weon H.Y."/>
            <person name="Hamada M."/>
            <person name="Suzuki K."/>
            <person name="Kwon S.W."/>
        </authorList>
    </citation>
    <scope>NUCLEOTIDE SEQUENCE [LARGE SCALE GENOMIC DNA]</scope>
    <source>
        <strain evidence="2 3">NBRC 108724</strain>
    </source>
</reference>
<dbReference type="InterPro" id="IPR046913">
    <property type="entry name" value="ABC-3C_CTD7"/>
</dbReference>
<dbReference type="RefSeq" id="WP_163291337.1">
    <property type="nucleotide sequence ID" value="NZ_JAAGWY010000005.1"/>
</dbReference>
<protein>
    <recommendedName>
        <fullName evidence="1">ABC-three component systems C-terminal domain-containing protein</fullName>
    </recommendedName>
</protein>
<keyword evidence="3" id="KW-1185">Reference proteome</keyword>